<keyword evidence="7" id="KW-1278">Translocase</keyword>
<organism evidence="10 11">
    <name type="scientific">Ruthenibacterium lactatiformans</name>
    <dbReference type="NCBI Taxonomy" id="1550024"/>
    <lineage>
        <taxon>Bacteria</taxon>
        <taxon>Bacillati</taxon>
        <taxon>Bacillota</taxon>
        <taxon>Clostridia</taxon>
        <taxon>Eubacteriales</taxon>
        <taxon>Oscillospiraceae</taxon>
        <taxon>Ruthenibacterium</taxon>
    </lineage>
</organism>
<keyword evidence="3" id="KW-0762">Sugar transport</keyword>
<dbReference type="PANTHER" id="PTHR43790:SF3">
    <property type="entry name" value="D-ALLOSE IMPORT ATP-BINDING PROTEIN ALSA-RELATED"/>
    <property type="match status" value="1"/>
</dbReference>
<dbReference type="PROSITE" id="PS50893">
    <property type="entry name" value="ABC_TRANSPORTER_2"/>
    <property type="match status" value="2"/>
</dbReference>
<sequence length="536" mass="58477">MPLCASFFPLLRVKRARPGGRRPHKETLMSETQIIVEGKALSKEFNGNTVLKDVSIRCEAGRAVALVGENGAGKSTLMNIISGGLAPTSGTVEVDGSPVRFTSPLQARDMGIAFVHQELSLMEEMTVGENILLGREPRRHGLIDQKELHKQAAAILADIGYDIPVHSIVSGLAPSDRQITEIAKAWAGSPRVIIFDEPTSSLNQAESQKLFAFIARIKQAGVAVVMISHRMDDIFATCDTAFVLKDGEFVFSSPVADTTEDELISKMVGREFKNTYPPRNASRSKDIRVRLRGACVGAAVRNVDLEVPAGSVVGIGGLEGQGQRELSRALFGIDPFTAGTYEIDGEAVRIRTPRDAVRHKIAFVPDDRKAEGLVLPLSVEENILSLVLGKVSRHGFIRKKAVREEVDAGVKQLNIKVASPRQAVQYLSGGNQQKIVFSKWIKTQPRILYLHEPTRGVDVQSKLEIYALIRELTRTGVSVVVFTSDILELIGLSDEIYVMYEGEISGHINGCDATEEKIMQFSAHGAKKSEKEGAVC</sequence>
<proteinExistence type="predicted"/>
<dbReference type="InterPro" id="IPR027417">
    <property type="entry name" value="P-loop_NTPase"/>
</dbReference>
<evidence type="ECO:0000313" key="10">
    <source>
        <dbReference type="EMBL" id="MST92348.1"/>
    </source>
</evidence>
<keyword evidence="5" id="KW-0547">Nucleotide-binding</keyword>
<gene>
    <name evidence="10" type="ORF">FYJ76_10440</name>
</gene>
<dbReference type="GO" id="GO:0005524">
    <property type="term" value="F:ATP binding"/>
    <property type="evidence" value="ECO:0007669"/>
    <property type="project" value="UniProtKB-KW"/>
</dbReference>
<comment type="caution">
    <text evidence="10">The sequence shown here is derived from an EMBL/GenBank/DDBJ whole genome shotgun (WGS) entry which is preliminary data.</text>
</comment>
<dbReference type="InterPro" id="IPR003593">
    <property type="entry name" value="AAA+_ATPase"/>
</dbReference>
<keyword evidence="4" id="KW-0677">Repeat</keyword>
<dbReference type="InterPro" id="IPR017871">
    <property type="entry name" value="ABC_transporter-like_CS"/>
</dbReference>
<dbReference type="EMBL" id="VUNJ01000010">
    <property type="protein sequence ID" value="MST92348.1"/>
    <property type="molecule type" value="Genomic_DNA"/>
</dbReference>
<evidence type="ECO:0000256" key="4">
    <source>
        <dbReference type="ARBA" id="ARBA00022737"/>
    </source>
</evidence>
<dbReference type="PROSITE" id="PS00211">
    <property type="entry name" value="ABC_TRANSPORTER_1"/>
    <property type="match status" value="1"/>
</dbReference>
<keyword evidence="1" id="KW-0813">Transport</keyword>
<name>A0A6I2U8B0_9FIRM</name>
<evidence type="ECO:0000259" key="9">
    <source>
        <dbReference type="PROSITE" id="PS50893"/>
    </source>
</evidence>
<feature type="domain" description="ABC transporter" evidence="9">
    <location>
        <begin position="282"/>
        <end position="526"/>
    </location>
</feature>
<evidence type="ECO:0000256" key="1">
    <source>
        <dbReference type="ARBA" id="ARBA00022448"/>
    </source>
</evidence>
<evidence type="ECO:0000256" key="6">
    <source>
        <dbReference type="ARBA" id="ARBA00022840"/>
    </source>
</evidence>
<dbReference type="PANTHER" id="PTHR43790">
    <property type="entry name" value="CARBOHYDRATE TRANSPORT ATP-BINDING PROTEIN MG119-RELATED"/>
    <property type="match status" value="1"/>
</dbReference>
<feature type="domain" description="ABC transporter" evidence="9">
    <location>
        <begin position="36"/>
        <end position="271"/>
    </location>
</feature>
<dbReference type="Proteomes" id="UP000431913">
    <property type="component" value="Unassembled WGS sequence"/>
</dbReference>
<keyword evidence="6 10" id="KW-0067">ATP-binding</keyword>
<dbReference type="InterPro" id="IPR003439">
    <property type="entry name" value="ABC_transporter-like_ATP-bd"/>
</dbReference>
<dbReference type="InterPro" id="IPR050107">
    <property type="entry name" value="ABC_carbohydrate_import_ATPase"/>
</dbReference>
<dbReference type="AlphaFoldDB" id="A0A6I2U8B0"/>
<keyword evidence="2" id="KW-1003">Cell membrane</keyword>
<evidence type="ECO:0000256" key="2">
    <source>
        <dbReference type="ARBA" id="ARBA00022475"/>
    </source>
</evidence>
<keyword evidence="8" id="KW-0472">Membrane</keyword>
<protein>
    <submittedName>
        <fullName evidence="10">Sugar ABC transporter ATP-binding protein</fullName>
    </submittedName>
</protein>
<evidence type="ECO:0000256" key="3">
    <source>
        <dbReference type="ARBA" id="ARBA00022597"/>
    </source>
</evidence>
<evidence type="ECO:0000256" key="5">
    <source>
        <dbReference type="ARBA" id="ARBA00022741"/>
    </source>
</evidence>
<evidence type="ECO:0000256" key="7">
    <source>
        <dbReference type="ARBA" id="ARBA00022967"/>
    </source>
</evidence>
<dbReference type="CDD" id="cd03215">
    <property type="entry name" value="ABC_Carb_Monos_II"/>
    <property type="match status" value="1"/>
</dbReference>
<dbReference type="Pfam" id="PF00005">
    <property type="entry name" value="ABC_tran"/>
    <property type="match status" value="2"/>
</dbReference>
<dbReference type="SMART" id="SM00382">
    <property type="entry name" value="AAA"/>
    <property type="match status" value="1"/>
</dbReference>
<reference evidence="10 11" key="1">
    <citation type="submission" date="2019-08" db="EMBL/GenBank/DDBJ databases">
        <title>In-depth cultivation of the pig gut microbiome towards novel bacterial diversity and tailored functional studies.</title>
        <authorList>
            <person name="Wylensek D."/>
            <person name="Hitch T.C.A."/>
            <person name="Clavel T."/>
        </authorList>
    </citation>
    <scope>NUCLEOTIDE SEQUENCE [LARGE SCALE GENOMIC DNA]</scope>
    <source>
        <strain evidence="10 11">WCA3-601-WT-6J</strain>
    </source>
</reference>
<dbReference type="Gene3D" id="3.40.50.300">
    <property type="entry name" value="P-loop containing nucleotide triphosphate hydrolases"/>
    <property type="match status" value="2"/>
</dbReference>
<dbReference type="GO" id="GO:0016887">
    <property type="term" value="F:ATP hydrolysis activity"/>
    <property type="evidence" value="ECO:0007669"/>
    <property type="project" value="InterPro"/>
</dbReference>
<evidence type="ECO:0000313" key="11">
    <source>
        <dbReference type="Proteomes" id="UP000431913"/>
    </source>
</evidence>
<evidence type="ECO:0000256" key="8">
    <source>
        <dbReference type="ARBA" id="ARBA00023136"/>
    </source>
</evidence>
<dbReference type="SUPFAM" id="SSF52540">
    <property type="entry name" value="P-loop containing nucleoside triphosphate hydrolases"/>
    <property type="match status" value="2"/>
</dbReference>
<dbReference type="CDD" id="cd03216">
    <property type="entry name" value="ABC_Carb_Monos_I"/>
    <property type="match status" value="1"/>
</dbReference>
<accession>A0A6I2U8B0</accession>